<dbReference type="EMBL" id="JAQIZT010000012">
    <property type="protein sequence ID" value="KAJ6977443.1"/>
    <property type="molecule type" value="Genomic_DNA"/>
</dbReference>
<evidence type="ECO:0000313" key="1">
    <source>
        <dbReference type="EMBL" id="KAJ6977443.1"/>
    </source>
</evidence>
<proteinExistence type="predicted"/>
<sequence>MGGFDQGDPEIILQDLLCTQCHLFLFASIILA</sequence>
<dbReference type="Proteomes" id="UP001164929">
    <property type="component" value="Chromosome 12"/>
</dbReference>
<gene>
    <name evidence="1" type="ORF">NC653_029372</name>
</gene>
<organism evidence="1 2">
    <name type="scientific">Populus alba x Populus x berolinensis</name>
    <dbReference type="NCBI Taxonomy" id="444605"/>
    <lineage>
        <taxon>Eukaryota</taxon>
        <taxon>Viridiplantae</taxon>
        <taxon>Streptophyta</taxon>
        <taxon>Embryophyta</taxon>
        <taxon>Tracheophyta</taxon>
        <taxon>Spermatophyta</taxon>
        <taxon>Magnoliopsida</taxon>
        <taxon>eudicotyledons</taxon>
        <taxon>Gunneridae</taxon>
        <taxon>Pentapetalae</taxon>
        <taxon>rosids</taxon>
        <taxon>fabids</taxon>
        <taxon>Malpighiales</taxon>
        <taxon>Salicaceae</taxon>
        <taxon>Saliceae</taxon>
        <taxon>Populus</taxon>
    </lineage>
</organism>
<name>A0AAD6M1X1_9ROSI</name>
<keyword evidence="2" id="KW-1185">Reference proteome</keyword>
<accession>A0AAD6M1X1</accession>
<protein>
    <submittedName>
        <fullName evidence="1">Uncharacterized protein</fullName>
    </submittedName>
</protein>
<evidence type="ECO:0000313" key="2">
    <source>
        <dbReference type="Proteomes" id="UP001164929"/>
    </source>
</evidence>
<comment type="caution">
    <text evidence="1">The sequence shown here is derived from an EMBL/GenBank/DDBJ whole genome shotgun (WGS) entry which is preliminary data.</text>
</comment>
<reference evidence="1" key="1">
    <citation type="journal article" date="2023" name="Mol. Ecol. Resour.">
        <title>Chromosome-level genome assembly of a triploid poplar Populus alba 'Berolinensis'.</title>
        <authorList>
            <person name="Chen S."/>
            <person name="Yu Y."/>
            <person name="Wang X."/>
            <person name="Wang S."/>
            <person name="Zhang T."/>
            <person name="Zhou Y."/>
            <person name="He R."/>
            <person name="Meng N."/>
            <person name="Wang Y."/>
            <person name="Liu W."/>
            <person name="Liu Z."/>
            <person name="Liu J."/>
            <person name="Guo Q."/>
            <person name="Huang H."/>
            <person name="Sederoff R.R."/>
            <person name="Wang G."/>
            <person name="Qu G."/>
            <person name="Chen S."/>
        </authorList>
    </citation>
    <scope>NUCLEOTIDE SEQUENCE</scope>
    <source>
        <strain evidence="1">SC-2020</strain>
    </source>
</reference>
<dbReference type="AlphaFoldDB" id="A0AAD6M1X1"/>